<name>A0A9P4QI00_9PLEO</name>
<dbReference type="OrthoDB" id="3561681at2759"/>
<gene>
    <name evidence="2" type="ORF">EJ04DRAFT_582560</name>
</gene>
<evidence type="ECO:0000313" key="3">
    <source>
        <dbReference type="Proteomes" id="UP000799444"/>
    </source>
</evidence>
<feature type="transmembrane region" description="Helical" evidence="1">
    <location>
        <begin position="465"/>
        <end position="486"/>
    </location>
</feature>
<evidence type="ECO:0000256" key="1">
    <source>
        <dbReference type="SAM" id="Phobius"/>
    </source>
</evidence>
<keyword evidence="1" id="KW-0812">Transmembrane</keyword>
<feature type="transmembrane region" description="Helical" evidence="1">
    <location>
        <begin position="431"/>
        <end position="453"/>
    </location>
</feature>
<keyword evidence="3" id="KW-1185">Reference proteome</keyword>
<proteinExistence type="predicted"/>
<dbReference type="Gene3D" id="1.20.58.340">
    <property type="entry name" value="Magnesium transport protein CorA, transmembrane region"/>
    <property type="match status" value="1"/>
</dbReference>
<dbReference type="EMBL" id="ML996419">
    <property type="protein sequence ID" value="KAF2726635.1"/>
    <property type="molecule type" value="Genomic_DNA"/>
</dbReference>
<organism evidence="2 3">
    <name type="scientific">Polyplosphaeria fusca</name>
    <dbReference type="NCBI Taxonomy" id="682080"/>
    <lineage>
        <taxon>Eukaryota</taxon>
        <taxon>Fungi</taxon>
        <taxon>Dikarya</taxon>
        <taxon>Ascomycota</taxon>
        <taxon>Pezizomycotina</taxon>
        <taxon>Dothideomycetes</taxon>
        <taxon>Pleosporomycetidae</taxon>
        <taxon>Pleosporales</taxon>
        <taxon>Tetraplosphaeriaceae</taxon>
        <taxon>Polyplosphaeria</taxon>
    </lineage>
</organism>
<dbReference type="Proteomes" id="UP000799444">
    <property type="component" value="Unassembled WGS sequence"/>
</dbReference>
<protein>
    <submittedName>
        <fullName evidence="2">Uncharacterized protein</fullName>
    </submittedName>
</protein>
<dbReference type="AlphaFoldDB" id="A0A9P4QI00"/>
<reference evidence="2" key="1">
    <citation type="journal article" date="2020" name="Stud. Mycol.">
        <title>101 Dothideomycetes genomes: a test case for predicting lifestyles and emergence of pathogens.</title>
        <authorList>
            <person name="Haridas S."/>
            <person name="Albert R."/>
            <person name="Binder M."/>
            <person name="Bloem J."/>
            <person name="Labutti K."/>
            <person name="Salamov A."/>
            <person name="Andreopoulos B."/>
            <person name="Baker S."/>
            <person name="Barry K."/>
            <person name="Bills G."/>
            <person name="Bluhm B."/>
            <person name="Cannon C."/>
            <person name="Castanera R."/>
            <person name="Culley D."/>
            <person name="Daum C."/>
            <person name="Ezra D."/>
            <person name="Gonzalez J."/>
            <person name="Henrissat B."/>
            <person name="Kuo A."/>
            <person name="Liang C."/>
            <person name="Lipzen A."/>
            <person name="Lutzoni F."/>
            <person name="Magnuson J."/>
            <person name="Mondo S."/>
            <person name="Nolan M."/>
            <person name="Ohm R."/>
            <person name="Pangilinan J."/>
            <person name="Park H.-J."/>
            <person name="Ramirez L."/>
            <person name="Alfaro M."/>
            <person name="Sun H."/>
            <person name="Tritt A."/>
            <person name="Yoshinaga Y."/>
            <person name="Zwiers L.-H."/>
            <person name="Turgeon B."/>
            <person name="Goodwin S."/>
            <person name="Spatafora J."/>
            <person name="Crous P."/>
            <person name="Grigoriev I."/>
        </authorList>
    </citation>
    <scope>NUCLEOTIDE SEQUENCE</scope>
    <source>
        <strain evidence="2">CBS 125425</strain>
    </source>
</reference>
<accession>A0A9P4QI00</accession>
<keyword evidence="1" id="KW-0472">Membrane</keyword>
<sequence length="512" mass="58825">MGLQWATHNVAPELEHIDAISESFGSYAPSLLSEETSIQRIRCNYDGSDCHLNELDESQLSNDLSLHSGVDAPKDTWEFFFINKFLIRDRKIAAPTNSNRLQISTSSYQQLVSYCDLPPSFVHALFRHYLPTGRGFREISSINDAITYDHWYFLPVRVQVLCKKSSGHTVKTPDNNQMNPFNYLHLPDVKVDKKGSCVDIRGSCIAIYSKHNTSTGRSTFVIFNLLDGRWDKVVEEPRIRITETIAHANENGQLKSPYFHHLVYLTSTLKWWTNAMNSVNVQLIAYEDSLQHEMDNNEDSTKFYTDLNRALHSIAAHLHRYGSELKSLEATISDMDKQLTEVCNFHERTDDANRQIIHGLNHIASQVREINDFVLELEKKLNNILALLFNRMQIANTQAMNKVLQAIQADTKTSQILSKEMQKDSLSMKTIAVVTMFFLPGATFAALFSMPFFGNNDWLSSVSRMWLWFAFTVPTTSLTLLFYWYYKRRGEQIRSEEDGKVDEEDSTNVEKL</sequence>
<evidence type="ECO:0000313" key="2">
    <source>
        <dbReference type="EMBL" id="KAF2726635.1"/>
    </source>
</evidence>
<keyword evidence="1" id="KW-1133">Transmembrane helix</keyword>
<comment type="caution">
    <text evidence="2">The sequence shown here is derived from an EMBL/GenBank/DDBJ whole genome shotgun (WGS) entry which is preliminary data.</text>
</comment>